<dbReference type="STRING" id="1850254.LPB137_03785"/>
<gene>
    <name evidence="2" type="ORF">LPB137_03785</name>
</gene>
<dbReference type="GO" id="GO:0004130">
    <property type="term" value="F:cytochrome-c peroxidase activity"/>
    <property type="evidence" value="ECO:0007669"/>
    <property type="project" value="TreeGrafter"/>
</dbReference>
<protein>
    <submittedName>
        <fullName evidence="2">Thiol oxidoreductase</fullName>
    </submittedName>
</protein>
<accession>A0A1P8KKD8</accession>
<keyword evidence="1" id="KW-0732">Signal</keyword>
<evidence type="ECO:0000256" key="1">
    <source>
        <dbReference type="SAM" id="SignalP"/>
    </source>
</evidence>
<proteinExistence type="predicted"/>
<dbReference type="EMBL" id="CP019070">
    <property type="protein sequence ID" value="APW65017.1"/>
    <property type="molecule type" value="Genomic_DNA"/>
</dbReference>
<dbReference type="AlphaFoldDB" id="A0A1P8KKD8"/>
<dbReference type="PANTHER" id="PTHR30600">
    <property type="entry name" value="CYTOCHROME C PEROXIDASE-RELATED"/>
    <property type="match status" value="1"/>
</dbReference>
<reference evidence="2 3" key="1">
    <citation type="submission" date="2017-01" db="EMBL/GenBank/DDBJ databases">
        <title>Genome sequencing of Arcobacter sp. LPB0137.</title>
        <authorList>
            <person name="Lee G.-W."/>
            <person name="Yi H."/>
        </authorList>
    </citation>
    <scope>NUCLEOTIDE SEQUENCE [LARGE SCALE GENOMIC DNA]</scope>
    <source>
        <strain evidence="2 3">LPB0137</strain>
    </source>
</reference>
<dbReference type="GO" id="GO:0020037">
    <property type="term" value="F:heme binding"/>
    <property type="evidence" value="ECO:0007669"/>
    <property type="project" value="InterPro"/>
</dbReference>
<dbReference type="Gene3D" id="1.10.760.10">
    <property type="entry name" value="Cytochrome c-like domain"/>
    <property type="match status" value="1"/>
</dbReference>
<dbReference type="InterPro" id="IPR051395">
    <property type="entry name" value="Cytochrome_c_Peroxidase/MauG"/>
</dbReference>
<evidence type="ECO:0000313" key="3">
    <source>
        <dbReference type="Proteomes" id="UP000186074"/>
    </source>
</evidence>
<dbReference type="InterPro" id="IPR010538">
    <property type="entry name" value="DHOR"/>
</dbReference>
<dbReference type="KEGG" id="alp:LPB137_03785"/>
<sequence>MLKKQKFNFSFFRLVLTKSLVAIFATGLFAVNNTGDFFSTKKDKSLMLKPISGMNNEQYDKFILGRSFFVIPWVEAPSATTARDGLGPLFNANTCVSCHAGNGRGTLYNKKGKPSRSLVARLSIASNGSFEHKELLNKNGFIPHPVYGAQISINGIHGVDFEARVKIDFEKIKVKFPDGEIDELLKPKYELINKNYGKISEDTAITYRIAPSLHGLGLIEKISNEDILKNVDENDSNNDGISGKANMVYSPKTKKYELGKYTWKASSASVIEQSAAAASSDMGLTSMYFMNENCTSSQKECNDAPKAVHKEDITPQRLEAISFYLKNTKAYKPKQTQEFKEGLEIFESIGCVKCHANNFKTSDNLTISPYSDFLLHNMGEQLSDNRNEFNASSKEWRTSPLWGLSLHEKINKKRPRLLHDGRARDFQEAILWHGGEANSVKENYMNLPKQTRKKLLKFLGSI</sequence>
<feature type="chain" id="PRO_5012003806" evidence="1">
    <location>
        <begin position="31"/>
        <end position="462"/>
    </location>
</feature>
<dbReference type="Pfam" id="PF06537">
    <property type="entry name" value="DHOR"/>
    <property type="match status" value="1"/>
</dbReference>
<dbReference type="Proteomes" id="UP000186074">
    <property type="component" value="Chromosome"/>
</dbReference>
<dbReference type="OrthoDB" id="9805202at2"/>
<evidence type="ECO:0000313" key="2">
    <source>
        <dbReference type="EMBL" id="APW65017.1"/>
    </source>
</evidence>
<organism evidence="2 3">
    <name type="scientific">Poseidonibacter parvus</name>
    <dbReference type="NCBI Taxonomy" id="1850254"/>
    <lineage>
        <taxon>Bacteria</taxon>
        <taxon>Pseudomonadati</taxon>
        <taxon>Campylobacterota</taxon>
        <taxon>Epsilonproteobacteria</taxon>
        <taxon>Campylobacterales</taxon>
        <taxon>Arcobacteraceae</taxon>
        <taxon>Poseidonibacter</taxon>
    </lineage>
</organism>
<dbReference type="SUPFAM" id="SSF46626">
    <property type="entry name" value="Cytochrome c"/>
    <property type="match status" value="2"/>
</dbReference>
<dbReference type="InterPro" id="IPR036909">
    <property type="entry name" value="Cyt_c-like_dom_sf"/>
</dbReference>
<dbReference type="GO" id="GO:0009055">
    <property type="term" value="F:electron transfer activity"/>
    <property type="evidence" value="ECO:0007669"/>
    <property type="project" value="InterPro"/>
</dbReference>
<dbReference type="PIRSF" id="PIRSF028099">
    <property type="entry name" value="DUF1111"/>
    <property type="match status" value="1"/>
</dbReference>
<feature type="signal peptide" evidence="1">
    <location>
        <begin position="1"/>
        <end position="30"/>
    </location>
</feature>
<dbReference type="PANTHER" id="PTHR30600:SF4">
    <property type="entry name" value="CYTOCHROME C DOMAIN-CONTAINING PROTEIN"/>
    <property type="match status" value="1"/>
</dbReference>
<name>A0A1P8KKD8_9BACT</name>
<keyword evidence="3" id="KW-1185">Reference proteome</keyword>